<keyword evidence="6" id="KW-1133">Transmembrane helix</keyword>
<reference evidence="8" key="1">
    <citation type="submission" date="2024-04" db="EMBL/GenBank/DDBJ databases">
        <authorList>
            <person name="Shaw F."/>
            <person name="Minotto A."/>
        </authorList>
    </citation>
    <scope>NUCLEOTIDE SEQUENCE [LARGE SCALE GENOMIC DNA]</scope>
</reference>
<evidence type="ECO:0000256" key="5">
    <source>
        <dbReference type="SAM" id="MobiDB-lite"/>
    </source>
</evidence>
<evidence type="ECO:0000256" key="3">
    <source>
        <dbReference type="ARBA" id="ARBA00023180"/>
    </source>
</evidence>
<keyword evidence="8" id="KW-1185">Reference proteome</keyword>
<dbReference type="Proteomes" id="UP001497453">
    <property type="component" value="Chromosome 3"/>
</dbReference>
<evidence type="ECO:0000313" key="8">
    <source>
        <dbReference type="Proteomes" id="UP001497453"/>
    </source>
</evidence>
<feature type="region of interest" description="Disordered" evidence="5">
    <location>
        <begin position="1"/>
        <end position="37"/>
    </location>
</feature>
<name>A0ABP1DDQ6_9APHY</name>
<evidence type="ECO:0000256" key="2">
    <source>
        <dbReference type="ARBA" id="ARBA00023136"/>
    </source>
</evidence>
<comment type="subcellular location">
    <subcellularLocation>
        <location evidence="1">Membrane</location>
    </subcellularLocation>
</comment>
<gene>
    <name evidence="7" type="ORF">GFSPODELE1_LOCUS5353</name>
</gene>
<keyword evidence="3" id="KW-0325">Glycoprotein</keyword>
<feature type="transmembrane region" description="Helical" evidence="6">
    <location>
        <begin position="124"/>
        <end position="147"/>
    </location>
</feature>
<dbReference type="InterPro" id="IPR005629">
    <property type="entry name" value="Skn1/Kre6/Sbg1"/>
</dbReference>
<keyword evidence="6" id="KW-0812">Transmembrane</keyword>
<feature type="compositionally biased region" description="Polar residues" evidence="5">
    <location>
        <begin position="17"/>
        <end position="36"/>
    </location>
</feature>
<organism evidence="7 8">
    <name type="scientific">Somion occarium</name>
    <dbReference type="NCBI Taxonomy" id="3059160"/>
    <lineage>
        <taxon>Eukaryota</taxon>
        <taxon>Fungi</taxon>
        <taxon>Dikarya</taxon>
        <taxon>Basidiomycota</taxon>
        <taxon>Agaricomycotina</taxon>
        <taxon>Agaricomycetes</taxon>
        <taxon>Polyporales</taxon>
        <taxon>Cerrenaceae</taxon>
        <taxon>Somion</taxon>
    </lineage>
</organism>
<protein>
    <submittedName>
        <fullName evidence="7">Uncharacterized protein</fullName>
    </submittedName>
</protein>
<evidence type="ECO:0000256" key="1">
    <source>
        <dbReference type="ARBA" id="ARBA00004370"/>
    </source>
</evidence>
<evidence type="ECO:0000256" key="4">
    <source>
        <dbReference type="ARBA" id="ARBA00023316"/>
    </source>
</evidence>
<keyword evidence="4" id="KW-0961">Cell wall biogenesis/degradation</keyword>
<sequence>MAHSSHTLHLRGDSRSKNISVSASAQSPLMHATSSGVPPVHSVTILPSMKDISYVSSLGDEEKGPLPASLADKFATSPDPSSWGGNIWMNIREADGHLHNPDPRRDRKNDQGGTILSSRRVANLVYLLFLGLGVATLFAGFLLITYFTKKPISNNGGVNSKGINSTRQIRSMASNWGPIDRHAAGRLHQIRLRYRQKVAAHFQ</sequence>
<keyword evidence="2 6" id="KW-0472">Membrane</keyword>
<dbReference type="EMBL" id="OZ037946">
    <property type="protein sequence ID" value="CAL1705277.1"/>
    <property type="molecule type" value="Genomic_DNA"/>
</dbReference>
<accession>A0ABP1DDQ6</accession>
<evidence type="ECO:0000313" key="7">
    <source>
        <dbReference type="EMBL" id="CAL1705277.1"/>
    </source>
</evidence>
<evidence type="ECO:0000256" key="6">
    <source>
        <dbReference type="SAM" id="Phobius"/>
    </source>
</evidence>
<dbReference type="Pfam" id="PF03935">
    <property type="entry name" value="SKN1_KRE6_Sbg1"/>
    <property type="match status" value="1"/>
</dbReference>
<proteinExistence type="predicted"/>